<keyword evidence="5" id="KW-1185">Reference proteome</keyword>
<dbReference type="SUPFAM" id="SSF56091">
    <property type="entry name" value="DNA ligase/mRNA capping enzyme, catalytic domain"/>
    <property type="match status" value="1"/>
</dbReference>
<comment type="caution">
    <text evidence="4">The sequence shown here is derived from an EMBL/GenBank/DDBJ whole genome shotgun (WGS) entry which is preliminary data.</text>
</comment>
<dbReference type="Pfam" id="PF21974">
    <property type="entry name" value="SPN1_m3Gcap_bd"/>
    <property type="match status" value="1"/>
</dbReference>
<evidence type="ECO:0000313" key="5">
    <source>
        <dbReference type="Proteomes" id="UP001445335"/>
    </source>
</evidence>
<evidence type="ECO:0000313" key="4">
    <source>
        <dbReference type="EMBL" id="KAK9837139.1"/>
    </source>
</evidence>
<reference evidence="4 5" key="1">
    <citation type="journal article" date="2024" name="Nat. Commun.">
        <title>Phylogenomics reveals the evolutionary origins of lichenization in chlorophyte algae.</title>
        <authorList>
            <person name="Puginier C."/>
            <person name="Libourel C."/>
            <person name="Otte J."/>
            <person name="Skaloud P."/>
            <person name="Haon M."/>
            <person name="Grisel S."/>
            <person name="Petersen M."/>
            <person name="Berrin J.G."/>
            <person name="Delaux P.M."/>
            <person name="Dal Grande F."/>
            <person name="Keller J."/>
        </authorList>
    </citation>
    <scope>NUCLEOTIDE SEQUENCE [LARGE SCALE GENOMIC DNA]</scope>
    <source>
        <strain evidence="4 5">SAG 245.80</strain>
    </source>
</reference>
<evidence type="ECO:0000256" key="1">
    <source>
        <dbReference type="SAM" id="MobiDB-lite"/>
    </source>
</evidence>
<dbReference type="PANTHER" id="PTHR43242:SF1">
    <property type="entry name" value="NAD(P)-BINDING ROSSMANN-FOLD SUPERFAMILY PROTEIN"/>
    <property type="match status" value="1"/>
</dbReference>
<dbReference type="PANTHER" id="PTHR43242">
    <property type="entry name" value="NAD(P)-BINDING ROSSMANN-FOLD SUPERFAMILY PROTEIN"/>
    <property type="match status" value="1"/>
</dbReference>
<dbReference type="CDD" id="cd09232">
    <property type="entry name" value="Snurportin-1_C"/>
    <property type="match status" value="1"/>
</dbReference>
<dbReference type="Pfam" id="PF04321">
    <property type="entry name" value="RmlD_sub_bind"/>
    <property type="match status" value="1"/>
</dbReference>
<organism evidence="4 5">
    <name type="scientific">Elliptochloris bilobata</name>
    <dbReference type="NCBI Taxonomy" id="381761"/>
    <lineage>
        <taxon>Eukaryota</taxon>
        <taxon>Viridiplantae</taxon>
        <taxon>Chlorophyta</taxon>
        <taxon>core chlorophytes</taxon>
        <taxon>Trebouxiophyceae</taxon>
        <taxon>Trebouxiophyceae incertae sedis</taxon>
        <taxon>Elliptochloris clade</taxon>
        <taxon>Elliptochloris</taxon>
    </lineage>
</organism>
<name>A0AAW1RTS8_9CHLO</name>
<accession>A0AAW1RTS8</accession>
<evidence type="ECO:0000259" key="2">
    <source>
        <dbReference type="Pfam" id="PF04321"/>
    </source>
</evidence>
<sequence>MEQRRTILITGGSGYLGQFLVEDIAAAGYRVGFTHFSSAAPRLAGGSAAAFEVDLATGAGLAECLDALGPLLAVVNCAAVSSLAICERDPAAARAVNVPHKLLDSLKRHAAASGARPLLIQLSSDQVYAGTKAYWTEDDACEPVNAYGRTKLEAERVIHRRWPEHCILRSSIIYGPLSPTPVPRMLFLQFIDRALCEQKPTTFFEDEYRCAVWVNDIKDIVRTLVSGTQEPLQHRVLNMGGPARLSRDVEAEREPGGAEEPVHVDRPRHRPRDHAGDLESARNFYARQLMQPEWLIDIPSDLATHWYALPRPEGKRCLVVAAVGRTDLMCWKGYALYDCSAEFRLFWLHTKLAECGAGAARGPRHRYPFAPLTAYACDSGGLHAALHGSVPFVRDGVTLLHKEGYYELGASPLALLWKDAACSRYHLDTDAAGIVPERQVATLQCLPCGAIGTGDEPPHVLGRLPDAAAQQLGDRARPGRLLRFSVASGGLQLGPDGCPLSAHLHYEGPANQRRGKADSLSKVHFQYRARRQPATTLELLLAHHTGGTHLSLEQSQGGCEEVHFVEPADSMVCDAQ</sequence>
<proteinExistence type="predicted"/>
<feature type="compositionally biased region" description="Basic and acidic residues" evidence="1">
    <location>
        <begin position="247"/>
        <end position="265"/>
    </location>
</feature>
<feature type="domain" description="Snurportin-1 m3G cap-binding" evidence="3">
    <location>
        <begin position="327"/>
        <end position="414"/>
    </location>
</feature>
<protein>
    <recommendedName>
        <fullName evidence="6">RmlD-like substrate binding domain-containing protein</fullName>
    </recommendedName>
</protein>
<dbReference type="InterPro" id="IPR036291">
    <property type="entry name" value="NAD(P)-bd_dom_sf"/>
</dbReference>
<feature type="region of interest" description="Disordered" evidence="1">
    <location>
        <begin position="247"/>
        <end position="273"/>
    </location>
</feature>
<evidence type="ECO:0000259" key="3">
    <source>
        <dbReference type="Pfam" id="PF21974"/>
    </source>
</evidence>
<dbReference type="Gene3D" id="3.30.470.30">
    <property type="entry name" value="DNA ligase/mRNA capping enzyme"/>
    <property type="match status" value="2"/>
</dbReference>
<dbReference type="InterPro" id="IPR029903">
    <property type="entry name" value="RmlD-like-bd"/>
</dbReference>
<evidence type="ECO:0008006" key="6">
    <source>
        <dbReference type="Google" id="ProtNLM"/>
    </source>
</evidence>
<dbReference type="AlphaFoldDB" id="A0AAW1RTS8"/>
<dbReference type="Gene3D" id="3.40.50.720">
    <property type="entry name" value="NAD(P)-binding Rossmann-like Domain"/>
    <property type="match status" value="1"/>
</dbReference>
<dbReference type="InterPro" id="IPR047857">
    <property type="entry name" value="Snurportin1_C"/>
</dbReference>
<dbReference type="EMBL" id="JALJOU010000023">
    <property type="protein sequence ID" value="KAK9837139.1"/>
    <property type="molecule type" value="Genomic_DNA"/>
</dbReference>
<feature type="domain" description="RmlD-like substrate binding" evidence="2">
    <location>
        <begin position="6"/>
        <end position="242"/>
    </location>
</feature>
<dbReference type="Proteomes" id="UP001445335">
    <property type="component" value="Unassembled WGS sequence"/>
</dbReference>
<dbReference type="SUPFAM" id="SSF51735">
    <property type="entry name" value="NAD(P)-binding Rossmann-fold domains"/>
    <property type="match status" value="1"/>
</dbReference>
<gene>
    <name evidence="4" type="ORF">WJX81_005845</name>
</gene>